<evidence type="ECO:0000256" key="1">
    <source>
        <dbReference type="SAM" id="MobiDB-lite"/>
    </source>
</evidence>
<feature type="chain" id="PRO_5039112885" description="Lipoprotein" evidence="2">
    <location>
        <begin position="32"/>
        <end position="238"/>
    </location>
</feature>
<feature type="region of interest" description="Disordered" evidence="1">
    <location>
        <begin position="56"/>
        <end position="108"/>
    </location>
</feature>
<keyword evidence="4" id="KW-1185">Reference proteome</keyword>
<gene>
    <name evidence="3" type="ORF">BN11_1310005</name>
</gene>
<dbReference type="Proteomes" id="UP000035763">
    <property type="component" value="Unassembled WGS sequence"/>
</dbReference>
<organism evidence="3 4">
    <name type="scientific">Nostocoides australiense Ben110</name>
    <dbReference type="NCBI Taxonomy" id="1193182"/>
    <lineage>
        <taxon>Bacteria</taxon>
        <taxon>Bacillati</taxon>
        <taxon>Actinomycetota</taxon>
        <taxon>Actinomycetes</taxon>
        <taxon>Micrococcales</taxon>
        <taxon>Intrasporangiaceae</taxon>
        <taxon>Nostocoides</taxon>
    </lineage>
</organism>
<evidence type="ECO:0000313" key="3">
    <source>
        <dbReference type="EMBL" id="CCH72057.1"/>
    </source>
</evidence>
<dbReference type="PROSITE" id="PS51257">
    <property type="entry name" value="PROKAR_LIPOPROTEIN"/>
    <property type="match status" value="1"/>
</dbReference>
<evidence type="ECO:0000256" key="2">
    <source>
        <dbReference type="SAM" id="SignalP"/>
    </source>
</evidence>
<dbReference type="STRING" id="1193182.BN11_1310005"/>
<feature type="signal peptide" evidence="2">
    <location>
        <begin position="1"/>
        <end position="31"/>
    </location>
</feature>
<evidence type="ECO:0000313" key="4">
    <source>
        <dbReference type="Proteomes" id="UP000035763"/>
    </source>
</evidence>
<accession>W6JTE9</accession>
<keyword evidence="2" id="KW-0732">Signal</keyword>
<protein>
    <recommendedName>
        <fullName evidence="5">Lipoprotein</fullName>
    </recommendedName>
</protein>
<proteinExistence type="predicted"/>
<feature type="compositionally biased region" description="Low complexity" evidence="1">
    <location>
        <begin position="56"/>
        <end position="84"/>
    </location>
</feature>
<comment type="caution">
    <text evidence="3">The sequence shown here is derived from an EMBL/GenBank/DDBJ whole genome shotgun (WGS) entry which is preliminary data.</text>
</comment>
<reference evidence="3 4" key="1">
    <citation type="journal article" date="2013" name="ISME J.">
        <title>A metabolic model for members of the genus Tetrasphaera involved in enhanced biological phosphorus removal.</title>
        <authorList>
            <person name="Kristiansen R."/>
            <person name="Nguyen H.T.T."/>
            <person name="Saunders A.M."/>
            <person name="Nielsen J.L."/>
            <person name="Wimmer R."/>
            <person name="Le V.Q."/>
            <person name="McIlroy S.J."/>
            <person name="Petrovski S."/>
            <person name="Seviour R.J."/>
            <person name="Calteau A."/>
            <person name="Nielsen K.L."/>
            <person name="Nielsen P.H."/>
        </authorList>
    </citation>
    <scope>NUCLEOTIDE SEQUENCE [LARGE SCALE GENOMIC DNA]</scope>
    <source>
        <strain evidence="3 4">Ben110</strain>
    </source>
</reference>
<evidence type="ECO:0008006" key="5">
    <source>
        <dbReference type="Google" id="ProtNLM"/>
    </source>
</evidence>
<dbReference type="AlphaFoldDB" id="W6JTE9"/>
<sequence>MNRSSSLATRSRTSRTVTLVAALGAIAGMSACTGSSDTATAPVTVTATDQGSAAGSAAADTASTGSAATGDVSVPQPASQSASATGPAAEPLPVIGTRKGAKDGNGNGMEVSLNSVTVNADLMTVTFSARSDSAESWMLGTYFYAGNPDEGKLDKTLEAGAGIVDGVYVLDAAAKKRYLPARDKDGHCVCSSLGAQVIGAGSDVVLEAVFAAPPDSTTTVDVSIPNVGTFAKVPVTRA</sequence>
<name>W6JTE9_9MICO</name>
<dbReference type="EMBL" id="CAJA01000037">
    <property type="protein sequence ID" value="CCH72057.1"/>
    <property type="molecule type" value="Genomic_DNA"/>
</dbReference>